<proteinExistence type="predicted"/>
<dbReference type="InterPro" id="IPR004119">
    <property type="entry name" value="EcKL"/>
</dbReference>
<keyword evidence="2" id="KW-1185">Reference proteome</keyword>
<evidence type="ECO:0000313" key="1">
    <source>
        <dbReference type="EMBL" id="KWV60780.1"/>
    </source>
</evidence>
<dbReference type="PANTHER" id="PTHR11012">
    <property type="entry name" value="PROTEIN KINASE-LIKE DOMAIN-CONTAINING"/>
    <property type="match status" value="1"/>
</dbReference>
<sequence length="359" mass="40454">MGLLTADPSRIDPEWMTRALRDAGVIDQARVVDLACKPVGNGLVGDSYRFRLTYDEDQPKAPTTVIGKFPAANPDSRRSGSAHMLYVREVAFYRELATTVAIHTPRPILAEIDPVTDDFTLILEDLAPARQGDQLAGCSIADSRTAMAEAAALHAPRWGDPTLDTVHCFTVAASRRKDFRATLPAIIGHYKDRYRDVIEPEFLTLIDALPDAMSRYQSDRSTPRTLQHADFRLDNMLFDVRGNTRPMATLDWQTLTVGPGIVDVAYFLSAGIDPSERRLHEADLVRFYHSELIRRGVRDYGWDDCWRDYRRYTLHGIMMGVVSALSVQRSERGDALFLKMTRGACAQALDHDSFSYWRD</sequence>
<dbReference type="OrthoDB" id="115252at2"/>
<reference evidence="1 2" key="1">
    <citation type="submission" date="2015-11" db="EMBL/GenBank/DDBJ databases">
        <title>Draft Genome Sequence of the Strain BR 10303 (Bradyrhizobium sp.) isolated from nodules of Centrolobium paraense.</title>
        <authorList>
            <person name="Zelli J.E."/>
            <person name="Simoes-Araujo J.L."/>
            <person name="Barauna A.C."/>
            <person name="Silva K."/>
        </authorList>
    </citation>
    <scope>NUCLEOTIDE SEQUENCE [LARGE SCALE GENOMIC DNA]</scope>
    <source>
        <strain evidence="1 2">BR 10303</strain>
    </source>
</reference>
<dbReference type="EMBL" id="LNCU01000011">
    <property type="protein sequence ID" value="KWV60780.1"/>
    <property type="molecule type" value="Genomic_DNA"/>
</dbReference>
<protein>
    <recommendedName>
        <fullName evidence="3">Aminoglycoside phosphotransferase domain-containing protein</fullName>
    </recommendedName>
</protein>
<dbReference type="PANTHER" id="PTHR11012:SF30">
    <property type="entry name" value="PROTEIN KINASE-LIKE DOMAIN-CONTAINING"/>
    <property type="match status" value="1"/>
</dbReference>
<dbReference type="Proteomes" id="UP000057737">
    <property type="component" value="Unassembled WGS sequence"/>
</dbReference>
<organism evidence="1 2">
    <name type="scientific">Bradyrhizobium macuxiense</name>
    <dbReference type="NCBI Taxonomy" id="1755647"/>
    <lineage>
        <taxon>Bacteria</taxon>
        <taxon>Pseudomonadati</taxon>
        <taxon>Pseudomonadota</taxon>
        <taxon>Alphaproteobacteria</taxon>
        <taxon>Hyphomicrobiales</taxon>
        <taxon>Nitrobacteraceae</taxon>
        <taxon>Bradyrhizobium</taxon>
    </lineage>
</organism>
<dbReference type="Pfam" id="PF02958">
    <property type="entry name" value="EcKL"/>
    <property type="match status" value="1"/>
</dbReference>
<name>A0A109K4T7_9BRAD</name>
<comment type="caution">
    <text evidence="1">The sequence shown here is derived from an EMBL/GenBank/DDBJ whole genome shotgun (WGS) entry which is preliminary data.</text>
</comment>
<dbReference type="RefSeq" id="WP_066499462.1">
    <property type="nucleotide sequence ID" value="NZ_LNCU01000011.1"/>
</dbReference>
<evidence type="ECO:0000313" key="2">
    <source>
        <dbReference type="Proteomes" id="UP000057737"/>
    </source>
</evidence>
<evidence type="ECO:0008006" key="3">
    <source>
        <dbReference type="Google" id="ProtNLM"/>
    </source>
</evidence>
<dbReference type="SUPFAM" id="SSF56112">
    <property type="entry name" value="Protein kinase-like (PK-like)"/>
    <property type="match status" value="1"/>
</dbReference>
<gene>
    <name evidence="1" type="ORF">AS156_27430</name>
</gene>
<dbReference type="Gene3D" id="3.90.1200.10">
    <property type="match status" value="1"/>
</dbReference>
<accession>A0A109K4T7</accession>
<dbReference type="InterPro" id="IPR011009">
    <property type="entry name" value="Kinase-like_dom_sf"/>
</dbReference>
<dbReference type="AlphaFoldDB" id="A0A109K4T7"/>